<organism evidence="4">
    <name type="scientific">Anaerostipes hadrus</name>
    <dbReference type="NCBI Taxonomy" id="649756"/>
    <lineage>
        <taxon>Bacteria</taxon>
        <taxon>Bacillati</taxon>
        <taxon>Bacillota</taxon>
        <taxon>Clostridia</taxon>
        <taxon>Lachnospirales</taxon>
        <taxon>Lachnospiraceae</taxon>
        <taxon>Anaerostipes</taxon>
    </lineage>
</organism>
<reference evidence="3 5" key="2">
    <citation type="journal article" date="2020" name="Cell Host Microbe">
        <title>Functional and Genomic Variation between Human-Derived Isolates of Lachnospiraceae Reveals Inter- and Intra-Species Diversity.</title>
        <authorList>
            <person name="Sorbara M.T."/>
            <person name="Littmann E.R."/>
            <person name="Fontana E."/>
            <person name="Moody T.U."/>
            <person name="Kohout C.E."/>
            <person name="Gjonbalaj M."/>
            <person name="Eaton V."/>
            <person name="Seok R."/>
            <person name="Leiner I.M."/>
            <person name="Pamer E.G."/>
        </authorList>
    </citation>
    <scope>NUCLEOTIDE SEQUENCE [LARGE SCALE GENOMIC DNA]</scope>
    <source>
        <strain evidence="3 5">MSK.14.57</strain>
    </source>
</reference>
<evidence type="ECO:0000259" key="2">
    <source>
        <dbReference type="PROSITE" id="PS51898"/>
    </source>
</evidence>
<feature type="domain" description="Tyr recombinase" evidence="2">
    <location>
        <begin position="5"/>
        <end position="180"/>
    </location>
</feature>
<evidence type="ECO:0000313" key="3">
    <source>
        <dbReference type="EMBL" id="NSJ80695.1"/>
    </source>
</evidence>
<sequence length="180" mass="21401">MIFEDYYNYLTVEEFQQIRKLDLPQVFLDFLEIGFRTGLRCSDILNLKKKDINLKQKVIVGIAKKTNASIYIQLDEVSLSILKRRLQNTDNEYLFVNKSGKIYSVSYFYGYYRKAFDLIYSDQTDVKHKSIHTIRAGNYIFLKERGVLPIEIICRQRPEFFDIPKFDQCTSVYVINKFLK</sequence>
<dbReference type="PROSITE" id="PS51898">
    <property type="entry name" value="TYR_RECOMBINASE"/>
    <property type="match status" value="1"/>
</dbReference>
<dbReference type="Proteomes" id="UP001644750">
    <property type="component" value="Unassembled WGS sequence"/>
</dbReference>
<proteinExistence type="predicted"/>
<reference evidence="4" key="1">
    <citation type="submission" date="2019-11" db="EMBL/GenBank/DDBJ databases">
        <authorList>
            <person name="Feng L."/>
        </authorList>
    </citation>
    <scope>NUCLEOTIDE SEQUENCE</scope>
    <source>
        <strain evidence="4">AhadrusLFYP4</strain>
    </source>
</reference>
<evidence type="ECO:0000256" key="1">
    <source>
        <dbReference type="ARBA" id="ARBA00023172"/>
    </source>
</evidence>
<dbReference type="GO" id="GO:0015074">
    <property type="term" value="P:DNA integration"/>
    <property type="evidence" value="ECO:0007669"/>
    <property type="project" value="InterPro"/>
</dbReference>
<reference evidence="3" key="3">
    <citation type="submission" date="2020-02" db="EMBL/GenBank/DDBJ databases">
        <authorList>
            <person name="Littmann E."/>
            <person name="Sorbara M."/>
        </authorList>
    </citation>
    <scope>NUCLEOTIDE SEQUENCE</scope>
    <source>
        <strain evidence="3">MSK.14.57</strain>
    </source>
</reference>
<dbReference type="GO" id="GO:0003677">
    <property type="term" value="F:DNA binding"/>
    <property type="evidence" value="ECO:0007669"/>
    <property type="project" value="InterPro"/>
</dbReference>
<dbReference type="EMBL" id="JAAITB010000038">
    <property type="protein sequence ID" value="NSJ80695.1"/>
    <property type="molecule type" value="Genomic_DNA"/>
</dbReference>
<dbReference type="EMBL" id="CACRSX010000009">
    <property type="protein sequence ID" value="VYS80741.1"/>
    <property type="molecule type" value="Genomic_DNA"/>
</dbReference>
<keyword evidence="5" id="KW-1185">Reference proteome</keyword>
<dbReference type="SUPFAM" id="SSF56349">
    <property type="entry name" value="DNA breaking-rejoining enzymes"/>
    <property type="match status" value="1"/>
</dbReference>
<dbReference type="Gene3D" id="1.10.443.10">
    <property type="entry name" value="Intergrase catalytic core"/>
    <property type="match status" value="1"/>
</dbReference>
<evidence type="ECO:0000313" key="4">
    <source>
        <dbReference type="EMBL" id="VYS80741.1"/>
    </source>
</evidence>
<evidence type="ECO:0000313" key="5">
    <source>
        <dbReference type="Proteomes" id="UP001644750"/>
    </source>
</evidence>
<protein>
    <submittedName>
        <fullName evidence="3">Phage integrase family protein</fullName>
    </submittedName>
    <submittedName>
        <fullName evidence="4">Tyrosine recombinase XerD-like protein</fullName>
    </submittedName>
</protein>
<keyword evidence="1" id="KW-0233">DNA recombination</keyword>
<dbReference type="InterPro" id="IPR002104">
    <property type="entry name" value="Integrase_catalytic"/>
</dbReference>
<dbReference type="Pfam" id="PF00589">
    <property type="entry name" value="Phage_integrase"/>
    <property type="match status" value="1"/>
</dbReference>
<gene>
    <name evidence="4" type="ORF">AHLFYP4_00473</name>
    <name evidence="3" type="ORF">G5A72_14135</name>
</gene>
<name>A0A6N2RKR6_ANAHA</name>
<dbReference type="GO" id="GO:0006310">
    <property type="term" value="P:DNA recombination"/>
    <property type="evidence" value="ECO:0007669"/>
    <property type="project" value="UniProtKB-KW"/>
</dbReference>
<dbReference type="AlphaFoldDB" id="A0A6N2RKR6"/>
<dbReference type="RefSeq" id="WP_156722720.1">
    <property type="nucleotide sequence ID" value="NZ_CACRSX010000009.1"/>
</dbReference>
<dbReference type="InterPro" id="IPR013762">
    <property type="entry name" value="Integrase-like_cat_sf"/>
</dbReference>
<accession>A0A6N2RKR6</accession>
<dbReference type="InterPro" id="IPR011010">
    <property type="entry name" value="DNA_brk_join_enz"/>
</dbReference>